<proteinExistence type="predicted"/>
<sequence>MEDIVRRMEGDHAPAGQIVADEKKQTGDSLLKQGKLLASHGGREGIGYHAGAQYSIQNREGAVRERGVVAGRGHDTLVAYLTGCP</sequence>
<accession>A0A644XKX6</accession>
<comment type="caution">
    <text evidence="2">The sequence shown here is derived from an EMBL/GenBank/DDBJ whole genome shotgun (WGS) entry which is preliminary data.</text>
</comment>
<evidence type="ECO:0000313" key="2">
    <source>
        <dbReference type="EMBL" id="MPM14734.1"/>
    </source>
</evidence>
<organism evidence="2">
    <name type="scientific">bioreactor metagenome</name>
    <dbReference type="NCBI Taxonomy" id="1076179"/>
    <lineage>
        <taxon>unclassified sequences</taxon>
        <taxon>metagenomes</taxon>
        <taxon>ecological metagenomes</taxon>
    </lineage>
</organism>
<feature type="compositionally biased region" description="Basic and acidic residues" evidence="1">
    <location>
        <begin position="1"/>
        <end position="12"/>
    </location>
</feature>
<feature type="region of interest" description="Disordered" evidence="1">
    <location>
        <begin position="1"/>
        <end position="24"/>
    </location>
</feature>
<name>A0A644XKX6_9ZZZZ</name>
<reference evidence="2" key="1">
    <citation type="submission" date="2019-08" db="EMBL/GenBank/DDBJ databases">
        <authorList>
            <person name="Kucharzyk K."/>
            <person name="Murdoch R.W."/>
            <person name="Higgins S."/>
            <person name="Loffler F."/>
        </authorList>
    </citation>
    <scope>NUCLEOTIDE SEQUENCE</scope>
</reference>
<gene>
    <name evidence="2" type="ORF">SDC9_61098</name>
</gene>
<protein>
    <submittedName>
        <fullName evidence="2">Uncharacterized protein</fullName>
    </submittedName>
</protein>
<dbReference type="AlphaFoldDB" id="A0A644XKX6"/>
<dbReference type="EMBL" id="VSSQ01002328">
    <property type="protein sequence ID" value="MPM14734.1"/>
    <property type="molecule type" value="Genomic_DNA"/>
</dbReference>
<evidence type="ECO:0000256" key="1">
    <source>
        <dbReference type="SAM" id="MobiDB-lite"/>
    </source>
</evidence>